<keyword evidence="3" id="KW-1185">Reference proteome</keyword>
<name>A0A0R3QWG4_9BILA</name>
<feature type="region of interest" description="Disordered" evidence="1">
    <location>
        <begin position="38"/>
        <end position="65"/>
    </location>
</feature>
<dbReference type="Proteomes" id="UP000280834">
    <property type="component" value="Unassembled WGS sequence"/>
</dbReference>
<feature type="compositionally biased region" description="Basic and acidic residues" evidence="1">
    <location>
        <begin position="43"/>
        <end position="54"/>
    </location>
</feature>
<gene>
    <name evidence="2" type="ORF">BTMF_LOCUS10100</name>
</gene>
<accession>A0A0R3QWG4</accession>
<evidence type="ECO:0000313" key="2">
    <source>
        <dbReference type="EMBL" id="VDO34305.1"/>
    </source>
</evidence>
<dbReference type="EMBL" id="UZAG01017355">
    <property type="protein sequence ID" value="VDO34305.1"/>
    <property type="molecule type" value="Genomic_DNA"/>
</dbReference>
<organism evidence="4">
    <name type="scientific">Brugia timori</name>
    <dbReference type="NCBI Taxonomy" id="42155"/>
    <lineage>
        <taxon>Eukaryota</taxon>
        <taxon>Metazoa</taxon>
        <taxon>Ecdysozoa</taxon>
        <taxon>Nematoda</taxon>
        <taxon>Chromadorea</taxon>
        <taxon>Rhabditida</taxon>
        <taxon>Spirurina</taxon>
        <taxon>Spiruromorpha</taxon>
        <taxon>Filarioidea</taxon>
        <taxon>Onchocercidae</taxon>
        <taxon>Brugia</taxon>
    </lineage>
</organism>
<evidence type="ECO:0000313" key="3">
    <source>
        <dbReference type="Proteomes" id="UP000280834"/>
    </source>
</evidence>
<reference evidence="4" key="1">
    <citation type="submission" date="2017-02" db="UniProtKB">
        <authorList>
            <consortium name="WormBaseParasite"/>
        </authorList>
    </citation>
    <scope>IDENTIFICATION</scope>
</reference>
<sequence>MQILISVDSFEILQKVSRTQALFIPADLHVKSQNPTVSLCSTSEEHRTHKDSWSLRRGKKSSTFTSSNEKFCHLNRRYMMDEQAKNDLSKQHDGTAGKLNLPKSEISQYEQYGKDTSNQSVEDESKDDDSFEQIAKIQLKKYFENLQVLKTIEH</sequence>
<feature type="compositionally biased region" description="Basic and acidic residues" evidence="1">
    <location>
        <begin position="82"/>
        <end position="95"/>
    </location>
</feature>
<dbReference type="AlphaFoldDB" id="A0A0R3QWG4"/>
<dbReference type="WBParaSite" id="BTMF_0001207201-mRNA-1">
    <property type="protein sequence ID" value="BTMF_0001207201-mRNA-1"/>
    <property type="gene ID" value="BTMF_0001207201"/>
</dbReference>
<proteinExistence type="predicted"/>
<feature type="compositionally biased region" description="Acidic residues" evidence="1">
    <location>
        <begin position="121"/>
        <end position="130"/>
    </location>
</feature>
<protein>
    <submittedName>
        <fullName evidence="2 4">Uncharacterized protein</fullName>
    </submittedName>
</protein>
<feature type="region of interest" description="Disordered" evidence="1">
    <location>
        <begin position="82"/>
        <end position="130"/>
    </location>
</feature>
<feature type="compositionally biased region" description="Polar residues" evidence="1">
    <location>
        <begin position="105"/>
        <end position="120"/>
    </location>
</feature>
<reference evidence="2 3" key="2">
    <citation type="submission" date="2018-11" db="EMBL/GenBank/DDBJ databases">
        <authorList>
            <consortium name="Pathogen Informatics"/>
        </authorList>
    </citation>
    <scope>NUCLEOTIDE SEQUENCE [LARGE SCALE GENOMIC DNA]</scope>
</reference>
<evidence type="ECO:0000256" key="1">
    <source>
        <dbReference type="SAM" id="MobiDB-lite"/>
    </source>
</evidence>
<evidence type="ECO:0000313" key="4">
    <source>
        <dbReference type="WBParaSite" id="BTMF_0001207201-mRNA-1"/>
    </source>
</evidence>